<keyword evidence="5" id="KW-1185">Reference proteome</keyword>
<dbReference type="OrthoDB" id="3918601at2759"/>
<dbReference type="Proteomes" id="UP000756132">
    <property type="component" value="Chromosome 1"/>
</dbReference>
<keyword evidence="2" id="KW-1133">Transmembrane helix</keyword>
<feature type="domain" description="Rhodopsin" evidence="3">
    <location>
        <begin position="31"/>
        <end position="266"/>
    </location>
</feature>
<evidence type="ECO:0000259" key="3">
    <source>
        <dbReference type="Pfam" id="PF20684"/>
    </source>
</evidence>
<name>A0A9Q8P447_PASFU</name>
<evidence type="ECO:0000256" key="2">
    <source>
        <dbReference type="SAM" id="Phobius"/>
    </source>
</evidence>
<evidence type="ECO:0000313" key="5">
    <source>
        <dbReference type="Proteomes" id="UP000756132"/>
    </source>
</evidence>
<dbReference type="Pfam" id="PF20684">
    <property type="entry name" value="Fung_rhodopsin"/>
    <property type="match status" value="1"/>
</dbReference>
<dbReference type="PANTHER" id="PTHR39614">
    <property type="entry name" value="INTEGRAL MEMBRANE PROTEIN"/>
    <property type="match status" value="1"/>
</dbReference>
<sequence>MPRREGHENAALFTISICLIFVACAGLLRAWIRKSAYGRDDAVIAAATLLSLGQFGSSYAAVEEGLGKQWSGLNALSMSGDLRKLNEASLASIALFFVALYLSKCAMLAFLSRITKTPTQILLYHTLNGLVALIGVLSIIVVLAGCPSGSGYYWAFNRNTATCPSQGARWQAVTALDLLTELLLLILPVHLVWNLHMPMKKKAMILVAFWVRLPALCFCLARTWYTLQLEKPGADVGLDSAFVLIWMEVEMAYAIGSSTLSAMKSYTDSYNTGFGMGFARGKGEGSYGLSNVSGSSGQSSRGEKAKSASPTTSRTDRSAKTTPDGCRGDEPPMPPATAHGWHVADPPPLKLRPDTTGVTSYTSVSAEPHNDVSQWRSGSSLGSDSSGDDMVILRETAYEVHHDEAPMLPIAVTRA</sequence>
<dbReference type="KEGG" id="ffu:CLAFUR5_00791"/>
<dbReference type="PANTHER" id="PTHR39614:SF2">
    <property type="entry name" value="INTEGRAL MEMBRANE PROTEIN"/>
    <property type="match status" value="1"/>
</dbReference>
<dbReference type="InterPro" id="IPR049326">
    <property type="entry name" value="Rhodopsin_dom_fungi"/>
</dbReference>
<evidence type="ECO:0000313" key="4">
    <source>
        <dbReference type="EMBL" id="UJO12436.1"/>
    </source>
</evidence>
<keyword evidence="2" id="KW-0812">Transmembrane</keyword>
<feature type="transmembrane region" description="Helical" evidence="2">
    <location>
        <begin position="237"/>
        <end position="256"/>
    </location>
</feature>
<feature type="transmembrane region" description="Helical" evidence="2">
    <location>
        <begin position="12"/>
        <end position="31"/>
    </location>
</feature>
<feature type="compositionally biased region" description="Low complexity" evidence="1">
    <location>
        <begin position="377"/>
        <end position="387"/>
    </location>
</feature>
<feature type="transmembrane region" description="Helical" evidence="2">
    <location>
        <begin position="205"/>
        <end position="225"/>
    </location>
</feature>
<dbReference type="AlphaFoldDB" id="A0A9Q8P447"/>
<feature type="transmembrane region" description="Helical" evidence="2">
    <location>
        <begin position="88"/>
        <end position="110"/>
    </location>
</feature>
<dbReference type="EMBL" id="CP090163">
    <property type="protein sequence ID" value="UJO12436.1"/>
    <property type="molecule type" value="Genomic_DNA"/>
</dbReference>
<dbReference type="GeneID" id="71980669"/>
<feature type="transmembrane region" description="Helical" evidence="2">
    <location>
        <begin position="122"/>
        <end position="150"/>
    </location>
</feature>
<organism evidence="4 5">
    <name type="scientific">Passalora fulva</name>
    <name type="common">Tomato leaf mold</name>
    <name type="synonym">Cladosporium fulvum</name>
    <dbReference type="NCBI Taxonomy" id="5499"/>
    <lineage>
        <taxon>Eukaryota</taxon>
        <taxon>Fungi</taxon>
        <taxon>Dikarya</taxon>
        <taxon>Ascomycota</taxon>
        <taxon>Pezizomycotina</taxon>
        <taxon>Dothideomycetes</taxon>
        <taxon>Dothideomycetidae</taxon>
        <taxon>Mycosphaerellales</taxon>
        <taxon>Mycosphaerellaceae</taxon>
        <taxon>Fulvia</taxon>
    </lineage>
</organism>
<proteinExistence type="predicted"/>
<evidence type="ECO:0000256" key="1">
    <source>
        <dbReference type="SAM" id="MobiDB-lite"/>
    </source>
</evidence>
<dbReference type="PROSITE" id="PS51257">
    <property type="entry name" value="PROKAR_LIPOPROTEIN"/>
    <property type="match status" value="1"/>
</dbReference>
<feature type="compositionally biased region" description="Polar residues" evidence="1">
    <location>
        <begin position="356"/>
        <end position="376"/>
    </location>
</feature>
<keyword evidence="2" id="KW-0472">Membrane</keyword>
<accession>A0A9Q8P447</accession>
<dbReference type="RefSeq" id="XP_047756802.1">
    <property type="nucleotide sequence ID" value="XM_047899939.1"/>
</dbReference>
<reference evidence="4" key="1">
    <citation type="submission" date="2021-12" db="EMBL/GenBank/DDBJ databases">
        <authorList>
            <person name="Zaccaron A."/>
            <person name="Stergiopoulos I."/>
        </authorList>
    </citation>
    <scope>NUCLEOTIDE SEQUENCE</scope>
    <source>
        <strain evidence="4">Race5_Kim</strain>
    </source>
</reference>
<feature type="compositionally biased region" description="Low complexity" evidence="1">
    <location>
        <begin position="289"/>
        <end position="300"/>
    </location>
</feature>
<gene>
    <name evidence="4" type="ORF">CLAFUR5_00791</name>
</gene>
<protein>
    <recommendedName>
        <fullName evidence="3">Rhodopsin domain-containing protein</fullName>
    </recommendedName>
</protein>
<dbReference type="OMA" id="EMAYAIG"/>
<reference evidence="4" key="2">
    <citation type="journal article" date="2022" name="Microb. Genom.">
        <title>A chromosome-scale genome assembly of the tomato pathogen Cladosporium fulvum reveals a compartmentalized genome architecture and the presence of a dispensable chromosome.</title>
        <authorList>
            <person name="Zaccaron A.Z."/>
            <person name="Chen L.H."/>
            <person name="Samaras A."/>
            <person name="Stergiopoulos I."/>
        </authorList>
    </citation>
    <scope>NUCLEOTIDE SEQUENCE</scope>
    <source>
        <strain evidence="4">Race5_Kim</strain>
    </source>
</reference>
<feature type="region of interest" description="Disordered" evidence="1">
    <location>
        <begin position="289"/>
        <end position="387"/>
    </location>
</feature>